<comment type="caution">
    <text evidence="2">The sequence shown here is derived from an EMBL/GenBank/DDBJ whole genome shotgun (WGS) entry which is preliminary data.</text>
</comment>
<evidence type="ECO:0000313" key="3">
    <source>
        <dbReference type="Proteomes" id="UP000224080"/>
    </source>
</evidence>
<feature type="compositionally biased region" description="Low complexity" evidence="1">
    <location>
        <begin position="231"/>
        <end position="245"/>
    </location>
</feature>
<accession>A0A2B7X504</accession>
<organism evidence="2 3">
    <name type="scientific">Blastomyces parvus</name>
    <dbReference type="NCBI Taxonomy" id="2060905"/>
    <lineage>
        <taxon>Eukaryota</taxon>
        <taxon>Fungi</taxon>
        <taxon>Dikarya</taxon>
        <taxon>Ascomycota</taxon>
        <taxon>Pezizomycotina</taxon>
        <taxon>Eurotiomycetes</taxon>
        <taxon>Eurotiomycetidae</taxon>
        <taxon>Onygenales</taxon>
        <taxon>Ajellomycetaceae</taxon>
        <taxon>Blastomyces</taxon>
    </lineage>
</organism>
<reference evidence="2 3" key="1">
    <citation type="submission" date="2017-10" db="EMBL/GenBank/DDBJ databases">
        <title>Comparative genomics in systemic dimorphic fungi from Ajellomycetaceae.</title>
        <authorList>
            <person name="Munoz J.F."/>
            <person name="Mcewen J.G."/>
            <person name="Clay O.K."/>
            <person name="Cuomo C.A."/>
        </authorList>
    </citation>
    <scope>NUCLEOTIDE SEQUENCE [LARGE SCALE GENOMIC DNA]</scope>
    <source>
        <strain evidence="2 3">UAMH130</strain>
    </source>
</reference>
<evidence type="ECO:0000313" key="2">
    <source>
        <dbReference type="EMBL" id="PGH03969.1"/>
    </source>
</evidence>
<keyword evidence="3" id="KW-1185">Reference proteome</keyword>
<feature type="region of interest" description="Disordered" evidence="1">
    <location>
        <begin position="1"/>
        <end position="119"/>
    </location>
</feature>
<dbReference type="Proteomes" id="UP000224080">
    <property type="component" value="Unassembled WGS sequence"/>
</dbReference>
<dbReference type="AlphaFoldDB" id="A0A2B7X504"/>
<gene>
    <name evidence="2" type="ORF">GX51_03806</name>
</gene>
<feature type="compositionally biased region" description="Polar residues" evidence="1">
    <location>
        <begin position="391"/>
        <end position="401"/>
    </location>
</feature>
<dbReference type="OrthoDB" id="4203030at2759"/>
<feature type="compositionally biased region" description="Basic residues" evidence="1">
    <location>
        <begin position="525"/>
        <end position="542"/>
    </location>
</feature>
<evidence type="ECO:0000256" key="1">
    <source>
        <dbReference type="SAM" id="MobiDB-lite"/>
    </source>
</evidence>
<feature type="compositionally biased region" description="Low complexity" evidence="1">
    <location>
        <begin position="78"/>
        <end position="87"/>
    </location>
</feature>
<protein>
    <submittedName>
        <fullName evidence="2">Uncharacterized protein</fullName>
    </submittedName>
</protein>
<feature type="compositionally biased region" description="Gly residues" evidence="1">
    <location>
        <begin position="501"/>
        <end position="510"/>
    </location>
</feature>
<feature type="region of interest" description="Disordered" evidence="1">
    <location>
        <begin position="226"/>
        <end position="246"/>
    </location>
</feature>
<proteinExistence type="predicted"/>
<dbReference type="EMBL" id="PDNC01000043">
    <property type="protein sequence ID" value="PGH03969.1"/>
    <property type="molecule type" value="Genomic_DNA"/>
</dbReference>
<feature type="compositionally biased region" description="Low complexity" evidence="1">
    <location>
        <begin position="337"/>
        <end position="349"/>
    </location>
</feature>
<name>A0A2B7X504_9EURO</name>
<feature type="region of interest" description="Disordered" evidence="1">
    <location>
        <begin position="318"/>
        <end position="441"/>
    </location>
</feature>
<feature type="compositionally biased region" description="Low complexity" evidence="1">
    <location>
        <begin position="410"/>
        <end position="420"/>
    </location>
</feature>
<feature type="compositionally biased region" description="Polar residues" evidence="1">
    <location>
        <begin position="50"/>
        <end position="61"/>
    </location>
</feature>
<sequence>MAFRPARSLLHPYPEPLPPYTPRQTGPVDPETASIHSNAPSYVSAAPSYHSGSHPIQNRGSESGGALPSVSVAGTNQSSSNASNAPPGLLSSQQNAPGFGSVTAASSSNDDRRRSGTLTNSQLHSLYNVSDWVPVAGGLQARHYHNVAKRRASEASRYDNIARNLLPPVFQGVPEIRYGVSEPETAASALARSSPLLRAGMAGYSHRNSSTSILASLHEESVVHPRSHSPQQMASGSMAGAASSQTDLAAAQLPLSPHEDPDLVGEAAAAMFRSQRLYITYQQQENYGIGAQPVSPAAGRLHQQAAAGRTHQYSSLITPAQPITPPSTPPQEENRRPSTAPSASTSPATQPEFDTRAHPQAQAQQQEEEEEEEQERPPPPSPAAPSEHQPTTGSRTAQPHQAASSPPPATTSTSTSTTSTTPPPPPTTTTTTAPARQYLDADALCAQESKTWDFMLAQMADWEERERSWKKFKDDMDKKLNSGKLGFGIGRGWGSWSSSGSGSGGNGSGKGKLKKAASASSHQFGHGHGHEKKWKRRVGLAL</sequence>
<feature type="region of interest" description="Disordered" evidence="1">
    <location>
        <begin position="491"/>
        <end position="542"/>
    </location>
</feature>